<reference evidence="9 10" key="1">
    <citation type="submission" date="2016-10" db="EMBL/GenBank/DDBJ databases">
        <authorList>
            <person name="de Groot N.N."/>
        </authorList>
    </citation>
    <scope>NUCLEOTIDE SEQUENCE [LARGE SCALE GENOMIC DNA]</scope>
    <source>
        <strain evidence="9 10">DSM 1801</strain>
    </source>
</reference>
<dbReference type="EMBL" id="FOHN01000010">
    <property type="protein sequence ID" value="SET20073.1"/>
    <property type="molecule type" value="Genomic_DNA"/>
</dbReference>
<dbReference type="Gene3D" id="1.10.10.10">
    <property type="entry name" value="Winged helix-like DNA-binding domain superfamily/Winged helix DNA-binding domain"/>
    <property type="match status" value="1"/>
</dbReference>
<evidence type="ECO:0000313" key="9">
    <source>
        <dbReference type="EMBL" id="SET20073.1"/>
    </source>
</evidence>
<dbReference type="InterPro" id="IPR002481">
    <property type="entry name" value="FUR"/>
</dbReference>
<dbReference type="InterPro" id="IPR036388">
    <property type="entry name" value="WH-like_DNA-bd_sf"/>
</dbReference>
<dbReference type="GO" id="GO:0045892">
    <property type="term" value="P:negative regulation of DNA-templated transcription"/>
    <property type="evidence" value="ECO:0007669"/>
    <property type="project" value="TreeGrafter"/>
</dbReference>
<dbReference type="Gene3D" id="3.30.1490.190">
    <property type="match status" value="1"/>
</dbReference>
<name>A0A1I0CM68_9FIRM</name>
<keyword evidence="2" id="KW-0678">Repressor</keyword>
<evidence type="ECO:0000313" key="10">
    <source>
        <dbReference type="Proteomes" id="UP000199800"/>
    </source>
</evidence>
<comment type="similarity">
    <text evidence="1">Belongs to the Fur family.</text>
</comment>
<evidence type="ECO:0000256" key="3">
    <source>
        <dbReference type="ARBA" id="ARBA00022833"/>
    </source>
</evidence>
<protein>
    <submittedName>
        <fullName evidence="9">Fur family transcriptional regulator, ferric uptake regulator</fullName>
    </submittedName>
</protein>
<evidence type="ECO:0000256" key="7">
    <source>
        <dbReference type="PIRSR" id="PIRSR602481-1"/>
    </source>
</evidence>
<dbReference type="SUPFAM" id="SSF46785">
    <property type="entry name" value="Winged helix' DNA-binding domain"/>
    <property type="match status" value="1"/>
</dbReference>
<feature type="binding site" evidence="7">
    <location>
        <position position="98"/>
    </location>
    <ligand>
        <name>Zn(2+)</name>
        <dbReference type="ChEBI" id="CHEBI:29105"/>
    </ligand>
</feature>
<dbReference type="PANTHER" id="PTHR33202">
    <property type="entry name" value="ZINC UPTAKE REGULATION PROTEIN"/>
    <property type="match status" value="1"/>
</dbReference>
<dbReference type="AlphaFoldDB" id="A0A1I0CM68"/>
<evidence type="ECO:0000256" key="5">
    <source>
        <dbReference type="ARBA" id="ARBA00023125"/>
    </source>
</evidence>
<evidence type="ECO:0000256" key="6">
    <source>
        <dbReference type="ARBA" id="ARBA00023163"/>
    </source>
</evidence>
<feature type="binding site" evidence="7">
    <location>
        <position position="141"/>
    </location>
    <ligand>
        <name>Zn(2+)</name>
        <dbReference type="ChEBI" id="CHEBI:29105"/>
    </ligand>
</feature>
<dbReference type="InterPro" id="IPR043135">
    <property type="entry name" value="Fur_C"/>
</dbReference>
<evidence type="ECO:0000256" key="8">
    <source>
        <dbReference type="PIRSR" id="PIRSR602481-2"/>
    </source>
</evidence>
<keyword evidence="7" id="KW-0479">Metal-binding</keyword>
<keyword evidence="6" id="KW-0804">Transcription</keyword>
<proteinExistence type="inferred from homology"/>
<gene>
    <name evidence="9" type="ORF">SAMN04487772_11055</name>
</gene>
<evidence type="ECO:0000256" key="4">
    <source>
        <dbReference type="ARBA" id="ARBA00023015"/>
    </source>
</evidence>
<dbReference type="GO" id="GO:0003700">
    <property type="term" value="F:DNA-binding transcription factor activity"/>
    <property type="evidence" value="ECO:0007669"/>
    <property type="project" value="InterPro"/>
</dbReference>
<accession>A0A1I0CM68</accession>
<dbReference type="GO" id="GO:0000976">
    <property type="term" value="F:transcription cis-regulatory region binding"/>
    <property type="evidence" value="ECO:0007669"/>
    <property type="project" value="TreeGrafter"/>
</dbReference>
<dbReference type="GO" id="GO:0008270">
    <property type="term" value="F:zinc ion binding"/>
    <property type="evidence" value="ECO:0007669"/>
    <property type="project" value="TreeGrafter"/>
</dbReference>
<feature type="binding site" evidence="7">
    <location>
        <position position="101"/>
    </location>
    <ligand>
        <name>Zn(2+)</name>
        <dbReference type="ChEBI" id="CHEBI:29105"/>
    </ligand>
</feature>
<dbReference type="PANTHER" id="PTHR33202:SF7">
    <property type="entry name" value="FERRIC UPTAKE REGULATION PROTEIN"/>
    <property type="match status" value="1"/>
</dbReference>
<comment type="cofactor">
    <cofactor evidence="8">
        <name>Mn(2+)</name>
        <dbReference type="ChEBI" id="CHEBI:29035"/>
    </cofactor>
    <cofactor evidence="8">
        <name>Fe(2+)</name>
        <dbReference type="ChEBI" id="CHEBI:29033"/>
    </cofactor>
    <text evidence="8">Binds 1 Mn(2+) or Fe(2+) ion per subunit.</text>
</comment>
<sequence>MDGKRAGEIVKSEYKTKPRNRIIEYLKQNADIKFTARDIYNKLEKDGETINRATVYRNLERLYQEGKLIRYKESDSNATCYQYSENHGQCNHHMHAQCTECGKIFHLNKEFVEEFEEKVHLVYGVDVDCSKTVIVGKCNECKK</sequence>
<keyword evidence="10" id="KW-1185">Reference proteome</keyword>
<feature type="binding site" evidence="7">
    <location>
        <position position="138"/>
    </location>
    <ligand>
        <name>Zn(2+)</name>
        <dbReference type="ChEBI" id="CHEBI:29105"/>
    </ligand>
</feature>
<comment type="cofactor">
    <cofactor evidence="7">
        <name>Zn(2+)</name>
        <dbReference type="ChEBI" id="CHEBI:29105"/>
    </cofactor>
    <text evidence="7">Binds 1 zinc ion per subunit.</text>
</comment>
<dbReference type="STRING" id="29364.SAMN04487772_11055"/>
<organism evidence="9 10">
    <name type="scientific">[Clostridium] polysaccharolyticum</name>
    <dbReference type="NCBI Taxonomy" id="29364"/>
    <lineage>
        <taxon>Bacteria</taxon>
        <taxon>Bacillati</taxon>
        <taxon>Bacillota</taxon>
        <taxon>Clostridia</taxon>
        <taxon>Lachnospirales</taxon>
        <taxon>Lachnospiraceae</taxon>
    </lineage>
</organism>
<dbReference type="Proteomes" id="UP000199800">
    <property type="component" value="Unassembled WGS sequence"/>
</dbReference>
<dbReference type="Pfam" id="PF01475">
    <property type="entry name" value="FUR"/>
    <property type="match status" value="1"/>
</dbReference>
<keyword evidence="4" id="KW-0805">Transcription regulation</keyword>
<dbReference type="InterPro" id="IPR036390">
    <property type="entry name" value="WH_DNA-bd_sf"/>
</dbReference>
<keyword evidence="8" id="KW-0408">Iron</keyword>
<evidence type="ECO:0000256" key="1">
    <source>
        <dbReference type="ARBA" id="ARBA00007957"/>
    </source>
</evidence>
<feature type="binding site" evidence="8">
    <location>
        <position position="92"/>
    </location>
    <ligand>
        <name>Fe cation</name>
        <dbReference type="ChEBI" id="CHEBI:24875"/>
    </ligand>
</feature>
<evidence type="ECO:0000256" key="2">
    <source>
        <dbReference type="ARBA" id="ARBA00022491"/>
    </source>
</evidence>
<dbReference type="GO" id="GO:1900376">
    <property type="term" value="P:regulation of secondary metabolite biosynthetic process"/>
    <property type="evidence" value="ECO:0007669"/>
    <property type="project" value="TreeGrafter"/>
</dbReference>
<feature type="binding site" evidence="8">
    <location>
        <position position="113"/>
    </location>
    <ligand>
        <name>Fe cation</name>
        <dbReference type="ChEBI" id="CHEBI:24875"/>
    </ligand>
</feature>
<keyword evidence="3 7" id="KW-0862">Zinc</keyword>
<keyword evidence="5" id="KW-0238">DNA-binding</keyword>